<dbReference type="InterPro" id="IPR044612">
    <property type="entry name" value="ARL2/3"/>
</dbReference>
<feature type="binding site" evidence="4">
    <location>
        <position position="69"/>
    </location>
    <ligand>
        <name>GTP</name>
        <dbReference type="ChEBI" id="CHEBI:37565"/>
    </ligand>
</feature>
<dbReference type="PANTHER" id="PTHR45697">
    <property type="entry name" value="ADP-RIBOSYLATION FACTOR-LIKE PROTEIN 2-RELATED"/>
    <property type="match status" value="1"/>
</dbReference>
<dbReference type="AlphaFoldDB" id="A0A139AKN7"/>
<reference evidence="7 8" key="1">
    <citation type="journal article" date="2015" name="Genome Biol. Evol.">
        <title>Phylogenomic analyses indicate that early fungi evolved digesting cell walls of algal ancestors of land plants.</title>
        <authorList>
            <person name="Chang Y."/>
            <person name="Wang S."/>
            <person name="Sekimoto S."/>
            <person name="Aerts A.L."/>
            <person name="Choi C."/>
            <person name="Clum A."/>
            <person name="LaButti K.M."/>
            <person name="Lindquist E.A."/>
            <person name="Yee Ngan C."/>
            <person name="Ohm R.A."/>
            <person name="Salamov A.A."/>
            <person name="Grigoriev I.V."/>
            <person name="Spatafora J.W."/>
            <person name="Berbee M.L."/>
        </authorList>
    </citation>
    <scope>NUCLEOTIDE SEQUENCE [LARGE SCALE GENOMIC DNA]</scope>
    <source>
        <strain evidence="7 8">JEL478</strain>
    </source>
</reference>
<dbReference type="FunFam" id="3.40.50.300:FF:000412">
    <property type="entry name" value="ADP-ribosylation factor 1"/>
    <property type="match status" value="1"/>
</dbReference>
<feature type="binding site" evidence="5">
    <location>
        <position position="30"/>
    </location>
    <ligand>
        <name>Mg(2+)</name>
        <dbReference type="ChEBI" id="CHEBI:18420"/>
    </ligand>
</feature>
<evidence type="ECO:0000256" key="2">
    <source>
        <dbReference type="ARBA" id="ARBA00022741"/>
    </source>
</evidence>
<keyword evidence="2 4" id="KW-0547">Nucleotide-binding</keyword>
<dbReference type="Gene3D" id="3.40.50.300">
    <property type="entry name" value="P-loop containing nucleotide triphosphate hydrolases"/>
    <property type="match status" value="1"/>
</dbReference>
<dbReference type="GO" id="GO:0030010">
    <property type="term" value="P:establishment of cell polarity"/>
    <property type="evidence" value="ECO:0007669"/>
    <property type="project" value="UniProtKB-ARBA"/>
</dbReference>
<gene>
    <name evidence="7" type="ORF">M427DRAFT_97039</name>
</gene>
<dbReference type="InterPro" id="IPR027417">
    <property type="entry name" value="P-loop_NTPase"/>
</dbReference>
<dbReference type="GO" id="GO:0046872">
    <property type="term" value="F:metal ion binding"/>
    <property type="evidence" value="ECO:0007669"/>
    <property type="project" value="UniProtKB-KW"/>
</dbReference>
<dbReference type="GO" id="GO:0005525">
    <property type="term" value="F:GTP binding"/>
    <property type="evidence" value="ECO:0007669"/>
    <property type="project" value="UniProtKB-KW"/>
</dbReference>
<dbReference type="Pfam" id="PF00025">
    <property type="entry name" value="Arf"/>
    <property type="match status" value="1"/>
</dbReference>
<dbReference type="EMBL" id="KQ965747">
    <property type="protein sequence ID" value="KXS17337.1"/>
    <property type="molecule type" value="Genomic_DNA"/>
</dbReference>
<proteinExistence type="inferred from homology"/>
<evidence type="ECO:0000256" key="6">
    <source>
        <dbReference type="RuleBase" id="RU003925"/>
    </source>
</evidence>
<dbReference type="STRING" id="1344416.A0A139AKN7"/>
<dbReference type="InterPro" id="IPR006689">
    <property type="entry name" value="Small_GTPase_ARF/SAR"/>
</dbReference>
<protein>
    <submittedName>
        <fullName evidence="7">ADP-ribosylation factor-like protein 2</fullName>
    </submittedName>
</protein>
<organism evidence="7 8">
    <name type="scientific">Gonapodya prolifera (strain JEL478)</name>
    <name type="common">Monoblepharis prolifera</name>
    <dbReference type="NCBI Taxonomy" id="1344416"/>
    <lineage>
        <taxon>Eukaryota</taxon>
        <taxon>Fungi</taxon>
        <taxon>Fungi incertae sedis</taxon>
        <taxon>Chytridiomycota</taxon>
        <taxon>Chytridiomycota incertae sedis</taxon>
        <taxon>Monoblepharidomycetes</taxon>
        <taxon>Monoblepharidales</taxon>
        <taxon>Gonapodyaceae</taxon>
        <taxon>Gonapodya</taxon>
    </lineage>
</organism>
<dbReference type="GO" id="GO:0007021">
    <property type="term" value="P:tubulin complex assembly"/>
    <property type="evidence" value="ECO:0007669"/>
    <property type="project" value="EnsemblFungi"/>
</dbReference>
<keyword evidence="5" id="KW-0479">Metal-binding</keyword>
<dbReference type="NCBIfam" id="TIGR00231">
    <property type="entry name" value="small_GTP"/>
    <property type="match status" value="1"/>
</dbReference>
<dbReference type="InterPro" id="IPR005225">
    <property type="entry name" value="Small_GTP-bd"/>
</dbReference>
<evidence type="ECO:0000313" key="8">
    <source>
        <dbReference type="Proteomes" id="UP000070544"/>
    </source>
</evidence>
<keyword evidence="8" id="KW-1185">Reference proteome</keyword>
<dbReference type="SUPFAM" id="SSF52540">
    <property type="entry name" value="P-loop containing nucleoside triphosphate hydrolases"/>
    <property type="match status" value="1"/>
</dbReference>
<evidence type="ECO:0000313" key="7">
    <source>
        <dbReference type="EMBL" id="KXS17337.1"/>
    </source>
</evidence>
<dbReference type="PRINTS" id="PR00328">
    <property type="entry name" value="SAR1GTPBP"/>
</dbReference>
<evidence type="ECO:0000256" key="5">
    <source>
        <dbReference type="PIRSR" id="PIRSR606689-2"/>
    </source>
</evidence>
<feature type="binding site" evidence="5">
    <location>
        <position position="47"/>
    </location>
    <ligand>
        <name>Mg(2+)</name>
        <dbReference type="ChEBI" id="CHEBI:18420"/>
    </ligand>
</feature>
<name>A0A139AKN7_GONPJ</name>
<feature type="binding site" evidence="4">
    <location>
        <begin position="23"/>
        <end position="30"/>
    </location>
    <ligand>
        <name>GTP</name>
        <dbReference type="ChEBI" id="CHEBI:37565"/>
    </ligand>
</feature>
<keyword evidence="3 4" id="KW-0342">GTP-binding</keyword>
<dbReference type="GO" id="GO:0003924">
    <property type="term" value="F:GTPase activity"/>
    <property type="evidence" value="ECO:0007669"/>
    <property type="project" value="InterPro"/>
</dbReference>
<evidence type="ECO:0000256" key="4">
    <source>
        <dbReference type="PIRSR" id="PIRSR606689-1"/>
    </source>
</evidence>
<evidence type="ECO:0000256" key="3">
    <source>
        <dbReference type="ARBA" id="ARBA00023134"/>
    </source>
</evidence>
<sequence>MGLLTILRKNRQREREIRILILGLDNAGKTTIVHRLLGRDLSSISPTLGFAISTIAYGGFKLNVWDVGGQKSIRSFWRNYFEKTDAVVWVVDAADGEERLKECRKEMERVVTEERLSGATLLVLANKQDLPSALPASTISSLLGLDSPNALPGHHWAVWGCSAYDGRGLREAIGWCVSDVGGRLFLVD</sequence>
<comment type="similarity">
    <text evidence="1 6">Belongs to the small GTPase superfamily. Arf family.</text>
</comment>
<accession>A0A139AKN7</accession>
<feature type="binding site" evidence="4">
    <location>
        <begin position="126"/>
        <end position="129"/>
    </location>
    <ligand>
        <name>GTP</name>
        <dbReference type="ChEBI" id="CHEBI:37565"/>
    </ligand>
</feature>
<dbReference type="SMART" id="SM00175">
    <property type="entry name" value="RAB"/>
    <property type="match status" value="1"/>
</dbReference>
<dbReference type="OMA" id="KTHHWQI"/>
<dbReference type="SMART" id="SM00177">
    <property type="entry name" value="ARF"/>
    <property type="match status" value="1"/>
</dbReference>
<dbReference type="OrthoDB" id="2011769at2759"/>
<keyword evidence="5" id="KW-0460">Magnesium</keyword>
<dbReference type="GO" id="GO:0006457">
    <property type="term" value="P:protein folding"/>
    <property type="evidence" value="ECO:0007669"/>
    <property type="project" value="EnsemblFungi"/>
</dbReference>
<evidence type="ECO:0000256" key="1">
    <source>
        <dbReference type="ARBA" id="ARBA00010290"/>
    </source>
</evidence>
<dbReference type="SMART" id="SM00178">
    <property type="entry name" value="SAR"/>
    <property type="match status" value="1"/>
</dbReference>
<dbReference type="Proteomes" id="UP000070544">
    <property type="component" value="Unassembled WGS sequence"/>
</dbReference>
<dbReference type="PROSITE" id="PS51417">
    <property type="entry name" value="ARF"/>
    <property type="match status" value="1"/>
</dbReference>